<dbReference type="OrthoDB" id="1934152at2"/>
<dbReference type="RefSeq" id="WP_090605787.1">
    <property type="nucleotide sequence ID" value="NZ_FNZR01000004.1"/>
</dbReference>
<keyword evidence="6" id="KW-1185">Reference proteome</keyword>
<dbReference type="PROSITE" id="PS00041">
    <property type="entry name" value="HTH_ARAC_FAMILY_1"/>
    <property type="match status" value="1"/>
</dbReference>
<accession>A0A1H7P622</accession>
<dbReference type="Gene3D" id="1.10.10.60">
    <property type="entry name" value="Homeodomain-like"/>
    <property type="match status" value="1"/>
</dbReference>
<dbReference type="PANTHER" id="PTHR43280:SF2">
    <property type="entry name" value="HTH-TYPE TRANSCRIPTIONAL REGULATOR EXSA"/>
    <property type="match status" value="1"/>
</dbReference>
<dbReference type="Proteomes" id="UP000198916">
    <property type="component" value="Unassembled WGS sequence"/>
</dbReference>
<evidence type="ECO:0000313" key="5">
    <source>
        <dbReference type="EMBL" id="SEL31243.1"/>
    </source>
</evidence>
<evidence type="ECO:0000256" key="2">
    <source>
        <dbReference type="ARBA" id="ARBA00023125"/>
    </source>
</evidence>
<dbReference type="AlphaFoldDB" id="A0A1H7P622"/>
<proteinExistence type="predicted"/>
<dbReference type="PROSITE" id="PS01124">
    <property type="entry name" value="HTH_ARAC_FAMILY_2"/>
    <property type="match status" value="1"/>
</dbReference>
<dbReference type="GO" id="GO:0003700">
    <property type="term" value="F:DNA-binding transcription factor activity"/>
    <property type="evidence" value="ECO:0007669"/>
    <property type="project" value="InterPro"/>
</dbReference>
<keyword evidence="2 5" id="KW-0238">DNA-binding</keyword>
<keyword evidence="3" id="KW-0804">Transcription</keyword>
<dbReference type="SUPFAM" id="SSF46689">
    <property type="entry name" value="Homeodomain-like"/>
    <property type="match status" value="1"/>
</dbReference>
<evidence type="ECO:0000259" key="4">
    <source>
        <dbReference type="PROSITE" id="PS01124"/>
    </source>
</evidence>
<dbReference type="EMBL" id="FNZR01000004">
    <property type="protein sequence ID" value="SEL31243.1"/>
    <property type="molecule type" value="Genomic_DNA"/>
</dbReference>
<feature type="domain" description="HTH araC/xylS-type" evidence="4">
    <location>
        <begin position="272"/>
        <end position="370"/>
    </location>
</feature>
<organism evidence="5 6">
    <name type="scientific">Parapedobacter koreensis</name>
    <dbReference type="NCBI Taxonomy" id="332977"/>
    <lineage>
        <taxon>Bacteria</taxon>
        <taxon>Pseudomonadati</taxon>
        <taxon>Bacteroidota</taxon>
        <taxon>Sphingobacteriia</taxon>
        <taxon>Sphingobacteriales</taxon>
        <taxon>Sphingobacteriaceae</taxon>
        <taxon>Parapedobacter</taxon>
    </lineage>
</organism>
<protein>
    <submittedName>
        <fullName evidence="5">AraC-type DNA-binding protein</fullName>
    </submittedName>
</protein>
<evidence type="ECO:0000256" key="3">
    <source>
        <dbReference type="ARBA" id="ARBA00023163"/>
    </source>
</evidence>
<dbReference type="SMART" id="SM00342">
    <property type="entry name" value="HTH_ARAC"/>
    <property type="match status" value="1"/>
</dbReference>
<gene>
    <name evidence="5" type="ORF">SAMN05421740_104226</name>
</gene>
<evidence type="ECO:0000256" key="1">
    <source>
        <dbReference type="ARBA" id="ARBA00023015"/>
    </source>
</evidence>
<evidence type="ECO:0000313" key="6">
    <source>
        <dbReference type="Proteomes" id="UP000198916"/>
    </source>
</evidence>
<dbReference type="Pfam" id="PF12833">
    <property type="entry name" value="HTH_18"/>
    <property type="match status" value="1"/>
</dbReference>
<dbReference type="GO" id="GO:0043565">
    <property type="term" value="F:sequence-specific DNA binding"/>
    <property type="evidence" value="ECO:0007669"/>
    <property type="project" value="InterPro"/>
</dbReference>
<dbReference type="STRING" id="332977.SAMN05421740_104226"/>
<name>A0A1H7P622_9SPHI</name>
<dbReference type="InterPro" id="IPR018062">
    <property type="entry name" value="HTH_AraC-typ_CS"/>
</dbReference>
<dbReference type="InterPro" id="IPR018060">
    <property type="entry name" value="HTH_AraC"/>
</dbReference>
<dbReference type="PANTHER" id="PTHR43280">
    <property type="entry name" value="ARAC-FAMILY TRANSCRIPTIONAL REGULATOR"/>
    <property type="match status" value="1"/>
</dbReference>
<reference evidence="6" key="1">
    <citation type="submission" date="2016-10" db="EMBL/GenBank/DDBJ databases">
        <authorList>
            <person name="Varghese N."/>
            <person name="Submissions S."/>
        </authorList>
    </citation>
    <scope>NUCLEOTIDE SEQUENCE [LARGE SCALE GENOMIC DNA]</scope>
    <source>
        <strain evidence="6">Jip14</strain>
    </source>
</reference>
<dbReference type="InterPro" id="IPR009057">
    <property type="entry name" value="Homeodomain-like_sf"/>
</dbReference>
<keyword evidence="1" id="KW-0805">Transcription regulation</keyword>
<sequence>MMTDNRAHIPLGDAPIPISDFSPLDCFGSKPRLLFCYFQIGKGEDMEPPLRLEMEKSVKDAITEVWVRPPRCKYPVVGLPWHIIPYPDCEITRQQIGNVGAHIQLGELWATKTVALKFTVLRPALFMVFILDGSLTFRNRYGRIVSRAKARTFYMTYNYPLSFTFTVAKGKHAIMVVAIDGDWILRSRSQLPELHGMLDSWQKEKKEEIVLPHLPLVHQVKSLLLQVRNEIVDSLDDGIRVLIHLKACIMTYHSMLAAKRRATRREKTGQVWAIRRYVYRHHRDREKCTASMIAAGTGLPVWRVHELIKEHFGTKPYGYLLKIRMQRAKHLLKNTGNKVYEVALEVGYSDASSFIHAFRKYHGTPPKGLA</sequence>